<evidence type="ECO:0000256" key="3">
    <source>
        <dbReference type="ARBA" id="ARBA00008397"/>
    </source>
</evidence>
<evidence type="ECO:0000256" key="2">
    <source>
        <dbReference type="ARBA" id="ARBA00004892"/>
    </source>
</evidence>
<dbReference type="AlphaFoldDB" id="A0AB35MET1"/>
<dbReference type="InterPro" id="IPR003766">
    <property type="entry name" value="Uronate_isomerase"/>
</dbReference>
<comment type="catalytic activity">
    <reaction evidence="1">
        <text>D-glucuronate = D-fructuronate</text>
        <dbReference type="Rhea" id="RHEA:13049"/>
        <dbReference type="ChEBI" id="CHEBI:58720"/>
        <dbReference type="ChEBI" id="CHEBI:59863"/>
        <dbReference type="EC" id="5.3.1.12"/>
    </reaction>
</comment>
<evidence type="ECO:0000256" key="6">
    <source>
        <dbReference type="ARBA" id="ARBA00023235"/>
    </source>
</evidence>
<reference evidence="7 8" key="1">
    <citation type="submission" date="2023-06" db="EMBL/GenBank/DDBJ databases">
        <title>SYSU T0a273.</title>
        <authorList>
            <person name="Gao L."/>
            <person name="Fang B.-Z."/>
            <person name="Li W.-J."/>
        </authorList>
    </citation>
    <scope>NUCLEOTIDE SEQUENCE [LARGE SCALE GENOMIC DNA]</scope>
    <source>
        <strain evidence="7 8">SYSU T0a273</strain>
    </source>
</reference>
<dbReference type="Pfam" id="PF02614">
    <property type="entry name" value="UxaC"/>
    <property type="match status" value="1"/>
</dbReference>
<evidence type="ECO:0000256" key="5">
    <source>
        <dbReference type="ARBA" id="ARBA00020555"/>
    </source>
</evidence>
<proteinExistence type="inferred from homology"/>
<dbReference type="Proteomes" id="UP001172756">
    <property type="component" value="Unassembled WGS sequence"/>
</dbReference>
<sequence>MTTPWSLHPERALPADPATRAFAREIYESIADLPITSMHGHVDAAVFDRDAPFGDPAEVLVTPDHYLLRMLVSQGANLAELGVRTLDGSPYETDPREIFRRFAAGWHLFRGTPTRYWMEHVLVEVFGVEKPLSADTADEAYDRIAALLASDAFRPLALLDRFNIQLIATTDGAADPLAHHASLRERGWGDRIVPTFRPDPFLAVDGAHWRDHLDALSSASGIAIVDYPTYIAALEQRRQAFVEMGGVATDHGTAILDTTPLSDAEAGRIFDAALAGTVTSAEAQAFGGHMLTEMARMSTEDGLVMQLHPGSLRNHDPAVQALHGADVGYDIPFATEFTRALQPLLVRFGHHPRLRLILFTLDEDTYSRELAPLAGVYPAVRLGAPWWFLDAPDAMRRGREAITETAGFYNTTGFVDDTRAFFSIPARHDLSRRVDSGYLARLVAEHRLELDEAIATAYDLTVTLPQSAYTRT</sequence>
<dbReference type="GO" id="GO:0042840">
    <property type="term" value="P:D-glucuronate catabolic process"/>
    <property type="evidence" value="ECO:0007669"/>
    <property type="project" value="TreeGrafter"/>
</dbReference>
<dbReference type="PANTHER" id="PTHR30068">
    <property type="entry name" value="URONATE ISOMERASE"/>
    <property type="match status" value="1"/>
</dbReference>
<dbReference type="SUPFAM" id="SSF51556">
    <property type="entry name" value="Metallo-dependent hydrolases"/>
    <property type="match status" value="1"/>
</dbReference>
<evidence type="ECO:0000313" key="7">
    <source>
        <dbReference type="EMBL" id="MDN4482279.1"/>
    </source>
</evidence>
<comment type="pathway">
    <text evidence="2">Carbohydrate metabolism; pentose and glucuronate interconversion.</text>
</comment>
<gene>
    <name evidence="7" type="primary">uxaC</name>
    <name evidence="7" type="ORF">QQ002_01840</name>
</gene>
<dbReference type="PANTHER" id="PTHR30068:SF4">
    <property type="entry name" value="URONATE ISOMERASE"/>
    <property type="match status" value="1"/>
</dbReference>
<protein>
    <recommendedName>
        <fullName evidence="5">Uronate isomerase</fullName>
        <ecNumber evidence="4">5.3.1.12</ecNumber>
    </recommendedName>
</protein>
<dbReference type="GO" id="GO:0008880">
    <property type="term" value="F:glucuronate isomerase activity"/>
    <property type="evidence" value="ECO:0007669"/>
    <property type="project" value="UniProtKB-EC"/>
</dbReference>
<comment type="similarity">
    <text evidence="3">Belongs to the metallo-dependent hydrolases superfamily. Uronate isomerase family.</text>
</comment>
<dbReference type="Gene3D" id="1.10.2020.10">
    <property type="entry name" value="uronate isomerase, domain 2, chain A"/>
    <property type="match status" value="1"/>
</dbReference>
<dbReference type="Gene3D" id="3.20.20.140">
    <property type="entry name" value="Metal-dependent hydrolases"/>
    <property type="match status" value="1"/>
</dbReference>
<accession>A0AB35MET1</accession>
<comment type="caution">
    <text evidence="7">The sequence shown here is derived from an EMBL/GenBank/DDBJ whole genome shotgun (WGS) entry which is preliminary data.</text>
</comment>
<dbReference type="EMBL" id="JAUHQB010000001">
    <property type="protein sequence ID" value="MDN4482279.1"/>
    <property type="molecule type" value="Genomic_DNA"/>
</dbReference>
<evidence type="ECO:0000256" key="1">
    <source>
        <dbReference type="ARBA" id="ARBA00001165"/>
    </source>
</evidence>
<dbReference type="NCBIfam" id="NF002794">
    <property type="entry name" value="PRK02925.1"/>
    <property type="match status" value="1"/>
</dbReference>
<dbReference type="GO" id="GO:0019698">
    <property type="term" value="P:D-galacturonate catabolic process"/>
    <property type="evidence" value="ECO:0007669"/>
    <property type="project" value="TreeGrafter"/>
</dbReference>
<evidence type="ECO:0000313" key="8">
    <source>
        <dbReference type="Proteomes" id="UP001172756"/>
    </source>
</evidence>
<dbReference type="InterPro" id="IPR032466">
    <property type="entry name" value="Metal_Hydrolase"/>
</dbReference>
<dbReference type="EC" id="5.3.1.12" evidence="4"/>
<organism evidence="7 8">
    <name type="scientific">Demequina lignilytica</name>
    <dbReference type="NCBI Taxonomy" id="3051663"/>
    <lineage>
        <taxon>Bacteria</taxon>
        <taxon>Bacillati</taxon>
        <taxon>Actinomycetota</taxon>
        <taxon>Actinomycetes</taxon>
        <taxon>Micrococcales</taxon>
        <taxon>Demequinaceae</taxon>
        <taxon>Demequina</taxon>
    </lineage>
</organism>
<name>A0AB35MET1_9MICO</name>
<evidence type="ECO:0000256" key="4">
    <source>
        <dbReference type="ARBA" id="ARBA00012546"/>
    </source>
</evidence>
<keyword evidence="6 7" id="KW-0413">Isomerase</keyword>
<dbReference type="RefSeq" id="WP_301159458.1">
    <property type="nucleotide sequence ID" value="NZ_JAUHQB010000001.1"/>
</dbReference>